<name>A0A327RBS5_9FLAO</name>
<evidence type="ECO:0000256" key="2">
    <source>
        <dbReference type="ARBA" id="ARBA00022559"/>
    </source>
</evidence>
<dbReference type="RefSeq" id="WP_111660235.1">
    <property type="nucleotide sequence ID" value="NZ_QLLO01000006.1"/>
</dbReference>
<keyword evidence="4" id="KW-0560">Oxidoreductase</keyword>
<dbReference type="SUPFAM" id="SSF54909">
    <property type="entry name" value="Dimeric alpha+beta barrel"/>
    <property type="match status" value="1"/>
</dbReference>
<dbReference type="AlphaFoldDB" id="A0A327RBS5"/>
<dbReference type="GO" id="GO:0005829">
    <property type="term" value="C:cytosol"/>
    <property type="evidence" value="ECO:0007669"/>
    <property type="project" value="TreeGrafter"/>
</dbReference>
<comment type="caution">
    <text evidence="7">The sequence shown here is derived from an EMBL/GenBank/DDBJ whole genome shotgun (WGS) entry which is preliminary data.</text>
</comment>
<dbReference type="PROSITE" id="PS51404">
    <property type="entry name" value="DYP_PEROXIDASE"/>
    <property type="match status" value="1"/>
</dbReference>
<organism evidence="7 8">
    <name type="scientific">Olleya aquimaris</name>
    <dbReference type="NCBI Taxonomy" id="639310"/>
    <lineage>
        <taxon>Bacteria</taxon>
        <taxon>Pseudomonadati</taxon>
        <taxon>Bacteroidota</taxon>
        <taxon>Flavobacteriia</taxon>
        <taxon>Flavobacteriales</taxon>
        <taxon>Flavobacteriaceae</taxon>
    </lineage>
</organism>
<dbReference type="GO" id="GO:0020037">
    <property type="term" value="F:heme binding"/>
    <property type="evidence" value="ECO:0007669"/>
    <property type="project" value="InterPro"/>
</dbReference>
<protein>
    <submittedName>
        <fullName evidence="7">Dyp-type peroxidase family</fullName>
    </submittedName>
</protein>
<dbReference type="InterPro" id="IPR049509">
    <property type="entry name" value="DyP_N"/>
</dbReference>
<dbReference type="GO" id="GO:0004601">
    <property type="term" value="F:peroxidase activity"/>
    <property type="evidence" value="ECO:0007669"/>
    <property type="project" value="UniProtKB-KW"/>
</dbReference>
<sequence>MDTIELEDVQGYIIRAYGNMQFSRFSLLKVNDPVAAKTWINSISNQLTNASIVPKDQLPDTCLNIAFAPAGLNTLGLSQTNINTFSPPFKEGMTTEHRRSLLGDIDSSSPEKWIWGGLNNEPVHLVLLTFGKDENTCLEYYNTLKTGFESHGLEVQKNLDGLSLKDNKEHFGFRDGIAQPNIKGSGRIGPEHNTVNPGEFILGYKNNYKVYPDSPTILEPQGNLNLLAPNPARPGQKDLGKNGSYLIIRQMQQDVEGFWNFMNDCTADKNGTLNQAESVKLASKMVGRWPSGAPLSKFPDKDPGGVSNENDFLYAKDDPKGLKCPFGSHLRRMNPRDNFEMDTPKKSLLLSNRHRLIRRARLYGDPIIGSPTNNKPKGEVGLYFNCFSADISRQFEFLQYTWSNYPKIKQLYSDPDPIIGVVENPEKGQEQQFTLQGDPINKTVKNLKRFVTIRGGAYFFFPSITTIRYICSL</sequence>
<evidence type="ECO:0000313" key="7">
    <source>
        <dbReference type="EMBL" id="RAJ13422.1"/>
    </source>
</evidence>
<evidence type="ECO:0000256" key="1">
    <source>
        <dbReference type="ARBA" id="ARBA00001970"/>
    </source>
</evidence>
<dbReference type="InterPro" id="IPR011008">
    <property type="entry name" value="Dimeric_a/b-barrel"/>
</dbReference>
<evidence type="ECO:0000256" key="4">
    <source>
        <dbReference type="ARBA" id="ARBA00023002"/>
    </source>
</evidence>
<accession>A0A327RBS5</accession>
<dbReference type="NCBIfam" id="TIGR01413">
    <property type="entry name" value="Dyp_perox_fam"/>
    <property type="match status" value="1"/>
</dbReference>
<dbReference type="Proteomes" id="UP000248703">
    <property type="component" value="Unassembled WGS sequence"/>
</dbReference>
<evidence type="ECO:0000259" key="6">
    <source>
        <dbReference type="Pfam" id="PF21105"/>
    </source>
</evidence>
<dbReference type="OrthoDB" id="9781066at2"/>
<dbReference type="PANTHER" id="PTHR30521:SF5">
    <property type="entry name" value="BLR4509 PROTEIN"/>
    <property type="match status" value="1"/>
</dbReference>
<dbReference type="InterPro" id="IPR006314">
    <property type="entry name" value="Dyp_peroxidase"/>
</dbReference>
<gene>
    <name evidence="7" type="ORF">LY08_01939</name>
</gene>
<keyword evidence="2 7" id="KW-0575">Peroxidase</keyword>
<evidence type="ECO:0000313" key="8">
    <source>
        <dbReference type="Proteomes" id="UP000248703"/>
    </source>
</evidence>
<dbReference type="Pfam" id="PF21105">
    <property type="entry name" value="DyP_N"/>
    <property type="match status" value="1"/>
</dbReference>
<dbReference type="PANTHER" id="PTHR30521">
    <property type="entry name" value="DEFERROCHELATASE/PEROXIDASE"/>
    <property type="match status" value="1"/>
</dbReference>
<dbReference type="GO" id="GO:0046872">
    <property type="term" value="F:metal ion binding"/>
    <property type="evidence" value="ECO:0007669"/>
    <property type="project" value="UniProtKB-KW"/>
</dbReference>
<dbReference type="EMBL" id="QLLO01000006">
    <property type="protein sequence ID" value="RAJ13422.1"/>
    <property type="molecule type" value="Genomic_DNA"/>
</dbReference>
<comment type="cofactor">
    <cofactor evidence="1">
        <name>heme b</name>
        <dbReference type="ChEBI" id="CHEBI:60344"/>
    </cofactor>
</comment>
<keyword evidence="3" id="KW-0479">Metal-binding</keyword>
<evidence type="ECO:0000256" key="5">
    <source>
        <dbReference type="ARBA" id="ARBA00023004"/>
    </source>
</evidence>
<feature type="domain" description="DyP dimeric alpha+beta barrel" evidence="6">
    <location>
        <begin position="35"/>
        <end position="151"/>
    </location>
</feature>
<evidence type="ECO:0000256" key="3">
    <source>
        <dbReference type="ARBA" id="ARBA00022723"/>
    </source>
</evidence>
<proteinExistence type="predicted"/>
<reference evidence="7 8" key="1">
    <citation type="submission" date="2018-06" db="EMBL/GenBank/DDBJ databases">
        <title>Genomic Encyclopedia of Archaeal and Bacterial Type Strains, Phase II (KMG-II): from individual species to whole genera.</title>
        <authorList>
            <person name="Goeker M."/>
        </authorList>
    </citation>
    <scope>NUCLEOTIDE SEQUENCE [LARGE SCALE GENOMIC DNA]</scope>
    <source>
        <strain evidence="7 8">DSM 24464</strain>
    </source>
</reference>
<keyword evidence="8" id="KW-1185">Reference proteome</keyword>
<keyword evidence="5" id="KW-0408">Iron</keyword>